<organism evidence="5 6">
    <name type="scientific">Carlito syrichta</name>
    <name type="common">Philippine tarsier</name>
    <name type="synonym">Tarsius syrichta</name>
    <dbReference type="NCBI Taxonomy" id="1868482"/>
    <lineage>
        <taxon>Eukaryota</taxon>
        <taxon>Metazoa</taxon>
        <taxon>Chordata</taxon>
        <taxon>Craniata</taxon>
        <taxon>Vertebrata</taxon>
        <taxon>Euteleostomi</taxon>
        <taxon>Mammalia</taxon>
        <taxon>Eutheria</taxon>
        <taxon>Euarchontoglires</taxon>
        <taxon>Primates</taxon>
        <taxon>Haplorrhini</taxon>
        <taxon>Tarsiiformes</taxon>
        <taxon>Tarsiidae</taxon>
        <taxon>Carlito</taxon>
    </lineage>
</organism>
<evidence type="ECO:0000259" key="4">
    <source>
        <dbReference type="PROSITE" id="PS50835"/>
    </source>
</evidence>
<dbReference type="GeneID" id="103268460"/>
<evidence type="ECO:0000313" key="6">
    <source>
        <dbReference type="RefSeq" id="XP_021572210.1"/>
    </source>
</evidence>
<evidence type="ECO:0000313" key="5">
    <source>
        <dbReference type="Proteomes" id="UP000189704"/>
    </source>
</evidence>
<keyword evidence="2" id="KW-0393">Immunoglobulin domain</keyword>
<gene>
    <name evidence="6" type="primary">CD160</name>
</gene>
<keyword evidence="1" id="KW-1015">Disulfide bond</keyword>
<dbReference type="Proteomes" id="UP000189704">
    <property type="component" value="Unplaced"/>
</dbReference>
<dbReference type="PANTHER" id="PTHR15425:SF0">
    <property type="entry name" value="CD160 ANTIGEN"/>
    <property type="match status" value="1"/>
</dbReference>
<dbReference type="Pfam" id="PF00047">
    <property type="entry name" value="ig"/>
    <property type="match status" value="1"/>
</dbReference>
<dbReference type="CDD" id="cd21392">
    <property type="entry name" value="IgC2_CD160"/>
    <property type="match status" value="1"/>
</dbReference>
<name>A0A3Q0ED63_CARSF</name>
<feature type="signal peptide" evidence="3">
    <location>
        <begin position="1"/>
        <end position="29"/>
    </location>
</feature>
<feature type="chain" id="PRO_5017972684" evidence="3">
    <location>
        <begin position="30"/>
        <end position="190"/>
    </location>
</feature>
<dbReference type="RefSeq" id="XP_021572210.1">
    <property type="nucleotide sequence ID" value="XM_021716535.1"/>
</dbReference>
<dbReference type="CTD" id="11126"/>
<proteinExistence type="predicted"/>
<evidence type="ECO:0000256" key="3">
    <source>
        <dbReference type="SAM" id="SignalP"/>
    </source>
</evidence>
<dbReference type="InterPro" id="IPR042385">
    <property type="entry name" value="CD160"/>
</dbReference>
<dbReference type="OrthoDB" id="9450911at2759"/>
<protein>
    <submittedName>
        <fullName evidence="6">CD160 antigen isoform X1</fullName>
    </submittedName>
</protein>
<keyword evidence="5" id="KW-1185">Reference proteome</keyword>
<dbReference type="InterPro" id="IPR013151">
    <property type="entry name" value="Immunoglobulin_dom"/>
</dbReference>
<dbReference type="Gene3D" id="2.60.40.10">
    <property type="entry name" value="Immunoglobulins"/>
    <property type="match status" value="1"/>
</dbReference>
<dbReference type="SMART" id="SM00409">
    <property type="entry name" value="IG"/>
    <property type="match status" value="1"/>
</dbReference>
<evidence type="ECO:0000256" key="2">
    <source>
        <dbReference type="ARBA" id="ARBA00023319"/>
    </source>
</evidence>
<dbReference type="AlphaFoldDB" id="A0A3Q0ED63"/>
<reference evidence="6" key="1">
    <citation type="submission" date="2025-08" db="UniProtKB">
        <authorList>
            <consortium name="RefSeq"/>
        </authorList>
    </citation>
    <scope>IDENTIFICATION</scope>
</reference>
<dbReference type="PROSITE" id="PS50835">
    <property type="entry name" value="IG_LIKE"/>
    <property type="match status" value="1"/>
</dbReference>
<dbReference type="GO" id="GO:0005886">
    <property type="term" value="C:plasma membrane"/>
    <property type="evidence" value="ECO:0007669"/>
    <property type="project" value="TreeGrafter"/>
</dbReference>
<keyword evidence="3" id="KW-0732">Signal</keyword>
<sequence length="190" mass="20811">MFRMLMAAGRGCCALAILLAIVDIQPGGCIHITNSASQEGKRLNLICTVWYNNEEVEGLIVFLCKNRSRDCSPETSLEQLRLKQNPGTDGAGDKSSQLVFTINQVTPSDSGTYQCCARSQKSDIHLQGHFFSILVAGESLILLCHQVGQQAGLTAGSDTFLGGTSPSYYSILFHHSRWWMLPSFKAHVQT</sequence>
<evidence type="ECO:0000256" key="1">
    <source>
        <dbReference type="ARBA" id="ARBA00023157"/>
    </source>
</evidence>
<dbReference type="InterPro" id="IPR036179">
    <property type="entry name" value="Ig-like_dom_sf"/>
</dbReference>
<dbReference type="PANTHER" id="PTHR15425">
    <property type="entry name" value="CD160 ANTIGEN"/>
    <property type="match status" value="1"/>
</dbReference>
<feature type="domain" description="Ig-like" evidence="4">
    <location>
        <begin position="26"/>
        <end position="125"/>
    </location>
</feature>
<dbReference type="SUPFAM" id="SSF48726">
    <property type="entry name" value="Immunoglobulin"/>
    <property type="match status" value="1"/>
</dbReference>
<dbReference type="InterPro" id="IPR013783">
    <property type="entry name" value="Ig-like_fold"/>
</dbReference>
<dbReference type="InterPro" id="IPR003599">
    <property type="entry name" value="Ig_sub"/>
</dbReference>
<dbReference type="GO" id="GO:0004888">
    <property type="term" value="F:transmembrane signaling receptor activity"/>
    <property type="evidence" value="ECO:0007669"/>
    <property type="project" value="InterPro"/>
</dbReference>
<accession>A0A3Q0ED63</accession>
<dbReference type="InterPro" id="IPR007110">
    <property type="entry name" value="Ig-like_dom"/>
</dbReference>
<dbReference type="GO" id="GO:0002819">
    <property type="term" value="P:regulation of adaptive immune response"/>
    <property type="evidence" value="ECO:0007669"/>
    <property type="project" value="InterPro"/>
</dbReference>